<proteinExistence type="predicted"/>
<name>Q8TM73_METAC</name>
<protein>
    <submittedName>
        <fullName evidence="2">Uncharacterized protein</fullName>
    </submittedName>
</protein>
<sequence length="365" mass="42624">MKLQEIYKKISTNYLFASLVLSGIVLLIYLFFTSKVEIFNFYYQNQVDYDKIRGSVLPSIILGYEFALVNYFFSNVYQIFEKLTPLFQDKQYQTFSCFLNKKLRKSWLYYLTIFIVLASFGIPELHGLSEYFLFSGTKSGYYYLFEPTFWSILLDIFNCIVLYSMLFLIAVIIWIMIELVFIVNELKERYLISINVFDIDEVGGLKSLKYFILLIVSSYFIILTLAIIADISPNAAIFIYTSPSSIITFDIIMLSLMLLAGVILFIITYQTIKNLIGKGVKLELKKINEKYKETYDQIFEIGSTKKDNDNEKELNESKIILDILEREENKIKDIYHNLFGFKEVATFITTFLLPIVTTLLPLIIK</sequence>
<dbReference type="EMBL" id="AE010299">
    <property type="protein sequence ID" value="AAM06173.1"/>
    <property type="molecule type" value="Genomic_DNA"/>
</dbReference>
<keyword evidence="1" id="KW-0812">Transmembrane</keyword>
<gene>
    <name evidence="2" type="ordered locus">MA_2795</name>
</gene>
<evidence type="ECO:0000256" key="1">
    <source>
        <dbReference type="SAM" id="Phobius"/>
    </source>
</evidence>
<feature type="transmembrane region" description="Helical" evidence="1">
    <location>
        <begin position="12"/>
        <end position="32"/>
    </location>
</feature>
<accession>Q8TM73</accession>
<feature type="transmembrane region" description="Helical" evidence="1">
    <location>
        <begin position="52"/>
        <end position="73"/>
    </location>
</feature>
<dbReference type="AlphaFoldDB" id="Q8TM73"/>
<keyword evidence="1" id="KW-1133">Transmembrane helix</keyword>
<evidence type="ECO:0000313" key="2">
    <source>
        <dbReference type="EMBL" id="AAM06173.1"/>
    </source>
</evidence>
<feature type="transmembrane region" description="Helical" evidence="1">
    <location>
        <begin position="344"/>
        <end position="364"/>
    </location>
</feature>
<feature type="transmembrane region" description="Helical" evidence="1">
    <location>
        <begin position="107"/>
        <end position="129"/>
    </location>
</feature>
<organism evidence="2 3">
    <name type="scientific">Methanosarcina acetivorans (strain ATCC 35395 / DSM 2834 / JCM 12185 / C2A)</name>
    <dbReference type="NCBI Taxonomy" id="188937"/>
    <lineage>
        <taxon>Archaea</taxon>
        <taxon>Methanobacteriati</taxon>
        <taxon>Methanobacteriota</taxon>
        <taxon>Stenosarchaea group</taxon>
        <taxon>Methanomicrobia</taxon>
        <taxon>Methanosarcinales</taxon>
        <taxon>Methanosarcinaceae</taxon>
        <taxon>Methanosarcina</taxon>
    </lineage>
</organism>
<feature type="transmembrane region" description="Helical" evidence="1">
    <location>
        <begin position="251"/>
        <end position="272"/>
    </location>
</feature>
<dbReference type="KEGG" id="mac:MA_2795"/>
<dbReference type="Proteomes" id="UP000002487">
    <property type="component" value="Chromosome"/>
</dbReference>
<keyword evidence="1" id="KW-0472">Membrane</keyword>
<feature type="transmembrane region" description="Helical" evidence="1">
    <location>
        <begin position="149"/>
        <end position="182"/>
    </location>
</feature>
<feature type="transmembrane region" description="Helical" evidence="1">
    <location>
        <begin position="210"/>
        <end position="231"/>
    </location>
</feature>
<keyword evidence="3" id="KW-1185">Reference proteome</keyword>
<dbReference type="EnsemblBacteria" id="AAM06173">
    <property type="protein sequence ID" value="AAM06173"/>
    <property type="gene ID" value="MA_2795"/>
</dbReference>
<dbReference type="HOGENOM" id="CLU_759946_0_0_2"/>
<dbReference type="InParanoid" id="Q8TM73"/>
<evidence type="ECO:0000313" key="3">
    <source>
        <dbReference type="Proteomes" id="UP000002487"/>
    </source>
</evidence>
<reference evidence="2 3" key="1">
    <citation type="journal article" date="2002" name="Genome Res.">
        <title>The genome of Methanosarcina acetivorans reveals extensive metabolic and physiological diversity.</title>
        <authorList>
            <person name="Galagan J.E."/>
            <person name="Nusbaum C."/>
            <person name="Roy A."/>
            <person name="Endrizzi M.G."/>
            <person name="Macdonald P."/>
            <person name="FitzHugh W."/>
            <person name="Calvo S."/>
            <person name="Engels R."/>
            <person name="Smirnov S."/>
            <person name="Atnoor D."/>
            <person name="Brown A."/>
            <person name="Allen N."/>
            <person name="Naylor J."/>
            <person name="Stange-Thomann N."/>
            <person name="DeArellano K."/>
            <person name="Johnson R."/>
            <person name="Linton L."/>
            <person name="McEwan P."/>
            <person name="McKernan K."/>
            <person name="Talamas J."/>
            <person name="Tirrell A."/>
            <person name="Ye W."/>
            <person name="Zimmer A."/>
            <person name="Barber R.D."/>
            <person name="Cann I."/>
            <person name="Graham D.E."/>
            <person name="Grahame D.A."/>
            <person name="Guss A."/>
            <person name="Hedderich R."/>
            <person name="Ingram-Smith C."/>
            <person name="Kuettner C.H."/>
            <person name="Krzycki J.A."/>
            <person name="Leigh J.A."/>
            <person name="Li W."/>
            <person name="Liu J."/>
            <person name="Mukhopadhyay B."/>
            <person name="Reeve J.N."/>
            <person name="Smith K."/>
            <person name="Springer T.A."/>
            <person name="Umayam L.A."/>
            <person name="White O."/>
            <person name="White R.H."/>
            <person name="de Macario E.C."/>
            <person name="Ferry J.G."/>
            <person name="Jarrell K.F."/>
            <person name="Jing H."/>
            <person name="Macario A.J.L."/>
            <person name="Paulsen I."/>
            <person name="Pritchett M."/>
            <person name="Sowers K.R."/>
            <person name="Swanson R.V."/>
            <person name="Zinder S.H."/>
            <person name="Lander E."/>
            <person name="Metcalf W.W."/>
            <person name="Birren B."/>
        </authorList>
    </citation>
    <scope>NUCLEOTIDE SEQUENCE [LARGE SCALE GENOMIC DNA]</scope>
    <source>
        <strain evidence="3">ATCC 35395 / DSM 2834 / JCM 12185 / C2A</strain>
    </source>
</reference>